<organism evidence="2 3">
    <name type="scientific">Pseudomonas chlororaphis</name>
    <dbReference type="NCBI Taxonomy" id="587753"/>
    <lineage>
        <taxon>Bacteria</taxon>
        <taxon>Pseudomonadati</taxon>
        <taxon>Pseudomonadota</taxon>
        <taxon>Gammaproteobacteria</taxon>
        <taxon>Pseudomonadales</taxon>
        <taxon>Pseudomonadaceae</taxon>
        <taxon>Pseudomonas</taxon>
    </lineage>
</organism>
<feature type="region of interest" description="Disordered" evidence="1">
    <location>
        <begin position="17"/>
        <end position="46"/>
    </location>
</feature>
<protein>
    <submittedName>
        <fullName evidence="2">Uncharacterized protein</fullName>
    </submittedName>
</protein>
<sequence>MLDSGYKIRAIGPVAWGEMPGKKKAPWEGAKNSSLSKGAFKKRFKR</sequence>
<evidence type="ECO:0000313" key="3">
    <source>
        <dbReference type="Proteomes" id="UP000032748"/>
    </source>
</evidence>
<proteinExistence type="predicted"/>
<dbReference type="EMBL" id="CP011110">
    <property type="protein sequence ID" value="AKA22503.1"/>
    <property type="molecule type" value="Genomic_DNA"/>
</dbReference>
<dbReference type="AlphaFoldDB" id="A0A0D5XTT6"/>
<name>A0A0D5XTT6_9PSED</name>
<reference evidence="2 3" key="1">
    <citation type="journal article" date="2015" name="Mol. Plant Microbe Interact.">
        <title>Comparative Genomic Analysis of Pseudomonas chlororaphis PCL1606 Reveals New Insight into Antifungal Compounds Involved in Biocontrol.</title>
        <authorList>
            <person name="Calderon C.E."/>
            <person name="Ramos C."/>
            <person name="de Vicente A."/>
            <person name="Cazorla F.M."/>
        </authorList>
    </citation>
    <scope>NUCLEOTIDE SEQUENCE [LARGE SCALE GENOMIC DNA]</scope>
    <source>
        <strain evidence="2 3">PCL1606</strain>
    </source>
</reference>
<accession>A0A0D5XTT6</accession>
<gene>
    <name evidence="2" type="ORF">PCL1606_10480</name>
</gene>
<dbReference type="PATRIC" id="fig|587753.10.peg.1041"/>
<evidence type="ECO:0000256" key="1">
    <source>
        <dbReference type="SAM" id="MobiDB-lite"/>
    </source>
</evidence>
<dbReference type="KEGG" id="pcz:PCL1606_10480"/>
<dbReference type="Proteomes" id="UP000032748">
    <property type="component" value="Chromosome"/>
</dbReference>
<evidence type="ECO:0000313" key="2">
    <source>
        <dbReference type="EMBL" id="AKA22503.1"/>
    </source>
</evidence>